<feature type="region of interest" description="Disordered" evidence="1">
    <location>
        <begin position="240"/>
        <end position="282"/>
    </location>
</feature>
<dbReference type="Proteomes" id="UP000835052">
    <property type="component" value="Unassembled WGS sequence"/>
</dbReference>
<comment type="caution">
    <text evidence="2">The sequence shown here is derived from an EMBL/GenBank/DDBJ whole genome shotgun (WGS) entry which is preliminary data.</text>
</comment>
<proteinExistence type="predicted"/>
<evidence type="ECO:0000256" key="1">
    <source>
        <dbReference type="SAM" id="MobiDB-lite"/>
    </source>
</evidence>
<protein>
    <submittedName>
        <fullName evidence="2">Uncharacterized protein</fullName>
    </submittedName>
</protein>
<evidence type="ECO:0000313" key="2">
    <source>
        <dbReference type="EMBL" id="CAD6196859.1"/>
    </source>
</evidence>
<dbReference type="GO" id="GO:0005085">
    <property type="term" value="F:guanyl-nucleotide exchange factor activity"/>
    <property type="evidence" value="ECO:0007669"/>
    <property type="project" value="UniProtKB-ARBA"/>
</dbReference>
<sequence length="310" mass="35205">MTMCPKCRTMIYDEEIMAGWKVDDQNLNTVCPHCCDESSEEAFPPRLTVRMRYRPLPVNSWYTPGGLPTSQQNTPEKTISEELPSISVAFVSPLVLRRELETLLSVDRDALKESSLMDSHPIVFWNLIYYMRRLALPTHLYSWITPRHHIRCAYDIPSEHVDVAPLYFLNPNNPYHTTAKIAPSLNAWNSVTTSVENNQLFKAIQTLINESRKVTSQGQVTVGPHFPIFRDIQFASLDLIRASPPPGQPRQPVRHGVQQTAAENRRDPPDAGPPVVPSHPRLPKSLHAIGPRLVLPPLSVPILYHTWPFF</sequence>
<dbReference type="EMBL" id="CAJGYM010000081">
    <property type="protein sequence ID" value="CAD6196859.1"/>
    <property type="molecule type" value="Genomic_DNA"/>
</dbReference>
<evidence type="ECO:0000313" key="3">
    <source>
        <dbReference type="Proteomes" id="UP000835052"/>
    </source>
</evidence>
<dbReference type="PANTHER" id="PTHR12296:SF30">
    <property type="entry name" value="DENN DOMAIN-CONTAINING PROTEIN CRAG"/>
    <property type="match status" value="1"/>
</dbReference>
<dbReference type="InterPro" id="IPR051696">
    <property type="entry name" value="DENN_Domain_GEFs"/>
</dbReference>
<name>A0A8S1HRN4_9PELO</name>
<organism evidence="2 3">
    <name type="scientific">Caenorhabditis auriculariae</name>
    <dbReference type="NCBI Taxonomy" id="2777116"/>
    <lineage>
        <taxon>Eukaryota</taxon>
        <taxon>Metazoa</taxon>
        <taxon>Ecdysozoa</taxon>
        <taxon>Nematoda</taxon>
        <taxon>Chromadorea</taxon>
        <taxon>Rhabditida</taxon>
        <taxon>Rhabditina</taxon>
        <taxon>Rhabditomorpha</taxon>
        <taxon>Rhabditoidea</taxon>
        <taxon>Rhabditidae</taxon>
        <taxon>Peloderinae</taxon>
        <taxon>Caenorhabditis</taxon>
    </lineage>
</organism>
<gene>
    <name evidence="2" type="ORF">CAUJ_LOCUS12770</name>
</gene>
<accession>A0A8S1HRN4</accession>
<dbReference type="AlphaFoldDB" id="A0A8S1HRN4"/>
<dbReference type="OrthoDB" id="75250at2759"/>
<keyword evidence="3" id="KW-1185">Reference proteome</keyword>
<dbReference type="GO" id="GO:0031410">
    <property type="term" value="C:cytoplasmic vesicle"/>
    <property type="evidence" value="ECO:0007669"/>
    <property type="project" value="TreeGrafter"/>
</dbReference>
<dbReference type="GO" id="GO:0032483">
    <property type="term" value="P:regulation of Rab protein signal transduction"/>
    <property type="evidence" value="ECO:0007669"/>
    <property type="project" value="TreeGrafter"/>
</dbReference>
<dbReference type="PANTHER" id="PTHR12296">
    <property type="entry name" value="DENN DOMAIN-CONTAINING PROTEIN 4"/>
    <property type="match status" value="1"/>
</dbReference>
<reference evidence="2" key="1">
    <citation type="submission" date="2020-10" db="EMBL/GenBank/DDBJ databases">
        <authorList>
            <person name="Kikuchi T."/>
        </authorList>
    </citation>
    <scope>NUCLEOTIDE SEQUENCE</scope>
    <source>
        <strain evidence="2">NKZ352</strain>
    </source>
</reference>